<name>A0AAN5DF96_9BILA</name>
<gene>
    <name evidence="1" type="ORF">PMAYCL1PPCAC_32318</name>
</gene>
<evidence type="ECO:0000313" key="1">
    <source>
        <dbReference type="EMBL" id="GMR62123.1"/>
    </source>
</evidence>
<dbReference type="EMBL" id="BTRK01000006">
    <property type="protein sequence ID" value="GMR62123.1"/>
    <property type="molecule type" value="Genomic_DNA"/>
</dbReference>
<evidence type="ECO:0000313" key="2">
    <source>
        <dbReference type="Proteomes" id="UP001328107"/>
    </source>
</evidence>
<sequence length="198" mass="22297">ILLLVGISLASAQCPKFYKKINNLITSLFNDKSLNNFADILVTYAKQDLSLQQAFDKEYNCFVVEKRTDCLPYKLLAGVPVPQYLSLMAIGTGALTCVMDTGYSFEEAAKDLKAPMFKIWTPVYEKLRKKAVTMNKNKKPDTAIKNQCCNLANSAVTKALLQKTITTAKNKITAKKVWDCVSKYLPKVADPQYKQYTW</sequence>
<reference evidence="2" key="1">
    <citation type="submission" date="2022-10" db="EMBL/GenBank/DDBJ databases">
        <title>Genome assembly of Pristionchus species.</title>
        <authorList>
            <person name="Yoshida K."/>
            <person name="Sommer R.J."/>
        </authorList>
    </citation>
    <scope>NUCLEOTIDE SEQUENCE [LARGE SCALE GENOMIC DNA]</scope>
    <source>
        <strain evidence="2">RS5460</strain>
    </source>
</reference>
<organism evidence="1 2">
    <name type="scientific">Pristionchus mayeri</name>
    <dbReference type="NCBI Taxonomy" id="1317129"/>
    <lineage>
        <taxon>Eukaryota</taxon>
        <taxon>Metazoa</taxon>
        <taxon>Ecdysozoa</taxon>
        <taxon>Nematoda</taxon>
        <taxon>Chromadorea</taxon>
        <taxon>Rhabditida</taxon>
        <taxon>Rhabditina</taxon>
        <taxon>Diplogasteromorpha</taxon>
        <taxon>Diplogasteroidea</taxon>
        <taxon>Neodiplogasteridae</taxon>
        <taxon>Pristionchus</taxon>
    </lineage>
</organism>
<protein>
    <submittedName>
        <fullName evidence="1">Uncharacterized protein</fullName>
    </submittedName>
</protein>
<comment type="caution">
    <text evidence="1">The sequence shown here is derived from an EMBL/GenBank/DDBJ whole genome shotgun (WGS) entry which is preliminary data.</text>
</comment>
<proteinExistence type="predicted"/>
<feature type="non-terminal residue" evidence="1">
    <location>
        <position position="1"/>
    </location>
</feature>
<dbReference type="AlphaFoldDB" id="A0AAN5DF96"/>
<accession>A0AAN5DF96</accession>
<dbReference type="Proteomes" id="UP001328107">
    <property type="component" value="Unassembled WGS sequence"/>
</dbReference>
<keyword evidence="2" id="KW-1185">Reference proteome</keyword>